<reference evidence="2 3" key="1">
    <citation type="submission" date="2014-04" db="EMBL/GenBank/DDBJ databases">
        <authorList>
            <consortium name="DOE Joint Genome Institute"/>
            <person name="Kuo A."/>
            <person name="Zuccaro A."/>
            <person name="Kohler A."/>
            <person name="Nagy L.G."/>
            <person name="Floudas D."/>
            <person name="Copeland A."/>
            <person name="Barry K.W."/>
            <person name="Cichocki N."/>
            <person name="Veneault-Fourrey C."/>
            <person name="LaButti K."/>
            <person name="Lindquist E.A."/>
            <person name="Lipzen A."/>
            <person name="Lundell T."/>
            <person name="Morin E."/>
            <person name="Murat C."/>
            <person name="Sun H."/>
            <person name="Tunlid A."/>
            <person name="Henrissat B."/>
            <person name="Grigoriev I.V."/>
            <person name="Hibbett D.S."/>
            <person name="Martin F."/>
            <person name="Nordberg H.P."/>
            <person name="Cantor M.N."/>
            <person name="Hua S.X."/>
        </authorList>
    </citation>
    <scope>NUCLEOTIDE SEQUENCE [LARGE SCALE GENOMIC DNA]</scope>
    <source>
        <strain evidence="2 3">MAFF 305830</strain>
    </source>
</reference>
<name>A0A0C3ALE9_SERVB</name>
<organism evidence="2 3">
    <name type="scientific">Serendipita vermifera MAFF 305830</name>
    <dbReference type="NCBI Taxonomy" id="933852"/>
    <lineage>
        <taxon>Eukaryota</taxon>
        <taxon>Fungi</taxon>
        <taxon>Dikarya</taxon>
        <taxon>Basidiomycota</taxon>
        <taxon>Agaricomycotina</taxon>
        <taxon>Agaricomycetes</taxon>
        <taxon>Sebacinales</taxon>
        <taxon>Serendipitaceae</taxon>
        <taxon>Serendipita</taxon>
    </lineage>
</organism>
<evidence type="ECO:0000256" key="1">
    <source>
        <dbReference type="SAM" id="MobiDB-lite"/>
    </source>
</evidence>
<dbReference type="EMBL" id="KN824403">
    <property type="protein sequence ID" value="KIM20874.1"/>
    <property type="molecule type" value="Genomic_DNA"/>
</dbReference>
<keyword evidence="3" id="KW-1185">Reference proteome</keyword>
<feature type="compositionally biased region" description="Basic and acidic residues" evidence="1">
    <location>
        <begin position="57"/>
        <end position="73"/>
    </location>
</feature>
<protein>
    <submittedName>
        <fullName evidence="2">Uncharacterized protein</fullName>
    </submittedName>
</protein>
<accession>A0A0C3ALE9</accession>
<feature type="region of interest" description="Disordered" evidence="1">
    <location>
        <begin position="41"/>
        <end position="128"/>
    </location>
</feature>
<feature type="compositionally biased region" description="Gly residues" evidence="1">
    <location>
        <begin position="112"/>
        <end position="126"/>
    </location>
</feature>
<evidence type="ECO:0000313" key="2">
    <source>
        <dbReference type="EMBL" id="KIM20874.1"/>
    </source>
</evidence>
<gene>
    <name evidence="2" type="ORF">M408DRAFT_30008</name>
</gene>
<dbReference type="OrthoDB" id="3257409at2759"/>
<feature type="compositionally biased region" description="Low complexity" evidence="1">
    <location>
        <begin position="81"/>
        <end position="95"/>
    </location>
</feature>
<dbReference type="HOGENOM" id="CLU_528031_0_0_1"/>
<proteinExistence type="predicted"/>
<evidence type="ECO:0000313" key="3">
    <source>
        <dbReference type="Proteomes" id="UP000054097"/>
    </source>
</evidence>
<sequence length="516" mass="58799">MPRRKRAKPATNSGISEYHKAKRMAEIAMADVARCWCKGFGEGCGKDLGARARRKYAQKERERRLREELRDDIIPDLEAPQGSESNSSDSQSNDEFVLQRDFDAGDADPGAGVPGGNDGGGGGGFGDEFDFNMEDLNPDVWMDAGQHVGPDVQLAFDLADAGADRAGDDDEEPRMDPEDEEDVFALIWDQAEPESDSDLEDEDEDPWQMADEVARWEEREHVRMEYDEDQFTQEDVDDIVALAYNIFRYLPLIPRLQALFTSDRIMDMLQYRQELGPYKGTMHDVFDSEHFRELLDTTVKVDGVEYPHKIGESEGDLRWLYIRRCFAVARTRINQGTRVDDLPTLRTRLEHFFSLGVIPSPHSPKHVNSFLYPFYAEARLGIIGIPTFHRRLDRKRLSSDRIWDSSFVRVKLLVDHNAHDATLPDDPGLQVYYGQLLYVLRVTLPANRNIRLEEDCDVLLGMGSLQPLHGPFGQSYRTHFTVLIRLGGAKLQARNQWEQDGILRERPITILPGALE</sequence>
<dbReference type="AlphaFoldDB" id="A0A0C3ALE9"/>
<reference evidence="3" key="2">
    <citation type="submission" date="2015-01" db="EMBL/GenBank/DDBJ databases">
        <title>Evolutionary Origins and Diversification of the Mycorrhizal Mutualists.</title>
        <authorList>
            <consortium name="DOE Joint Genome Institute"/>
            <consortium name="Mycorrhizal Genomics Consortium"/>
            <person name="Kohler A."/>
            <person name="Kuo A."/>
            <person name="Nagy L.G."/>
            <person name="Floudas D."/>
            <person name="Copeland A."/>
            <person name="Barry K.W."/>
            <person name="Cichocki N."/>
            <person name="Veneault-Fourrey C."/>
            <person name="LaButti K."/>
            <person name="Lindquist E.A."/>
            <person name="Lipzen A."/>
            <person name="Lundell T."/>
            <person name="Morin E."/>
            <person name="Murat C."/>
            <person name="Riley R."/>
            <person name="Ohm R."/>
            <person name="Sun H."/>
            <person name="Tunlid A."/>
            <person name="Henrissat B."/>
            <person name="Grigoriev I.V."/>
            <person name="Hibbett D.S."/>
            <person name="Martin F."/>
        </authorList>
    </citation>
    <scope>NUCLEOTIDE SEQUENCE [LARGE SCALE GENOMIC DNA]</scope>
    <source>
        <strain evidence="3">MAFF 305830</strain>
    </source>
</reference>
<dbReference type="Proteomes" id="UP000054097">
    <property type="component" value="Unassembled WGS sequence"/>
</dbReference>